<dbReference type="PANTHER" id="PTHR13023">
    <property type="entry name" value="APYRASE"/>
    <property type="match status" value="1"/>
</dbReference>
<dbReference type="GO" id="GO:0045134">
    <property type="term" value="F:UDP phosphatase activity"/>
    <property type="evidence" value="ECO:0007669"/>
    <property type="project" value="TreeGrafter"/>
</dbReference>
<organism evidence="14 15">
    <name type="scientific">Microctonus aethiopoides</name>
    <dbReference type="NCBI Taxonomy" id="144406"/>
    <lineage>
        <taxon>Eukaryota</taxon>
        <taxon>Metazoa</taxon>
        <taxon>Ecdysozoa</taxon>
        <taxon>Arthropoda</taxon>
        <taxon>Hexapoda</taxon>
        <taxon>Insecta</taxon>
        <taxon>Pterygota</taxon>
        <taxon>Neoptera</taxon>
        <taxon>Endopterygota</taxon>
        <taxon>Hymenoptera</taxon>
        <taxon>Apocrita</taxon>
        <taxon>Ichneumonoidea</taxon>
        <taxon>Braconidae</taxon>
        <taxon>Euphorinae</taxon>
        <taxon>Microctonus</taxon>
    </lineage>
</organism>
<evidence type="ECO:0000256" key="4">
    <source>
        <dbReference type="ARBA" id="ARBA00022656"/>
    </source>
</evidence>
<keyword evidence="4" id="KW-0800">Toxin</keyword>
<evidence type="ECO:0000313" key="14">
    <source>
        <dbReference type="EMBL" id="KAK0170091.1"/>
    </source>
</evidence>
<evidence type="ECO:0000256" key="11">
    <source>
        <dbReference type="ARBA" id="ARBA00074431"/>
    </source>
</evidence>
<feature type="binding site" evidence="12">
    <location>
        <position position="397"/>
    </location>
    <ligand>
        <name>Ca(2+)</name>
        <dbReference type="ChEBI" id="CHEBI:29108"/>
    </ligand>
</feature>
<dbReference type="InterPro" id="IPR036258">
    <property type="entry name" value="Apyrase_sf"/>
</dbReference>
<accession>A0AA39FIJ2</accession>
<keyword evidence="7 12" id="KW-0106">Calcium</keyword>
<reference evidence="14" key="2">
    <citation type="submission" date="2023-03" db="EMBL/GenBank/DDBJ databases">
        <authorList>
            <person name="Inwood S.N."/>
            <person name="Skelly J.G."/>
            <person name="Guhlin J."/>
            <person name="Harrop T.W.R."/>
            <person name="Goldson S.G."/>
            <person name="Dearden P.K."/>
        </authorList>
    </citation>
    <scope>NUCLEOTIDE SEQUENCE</scope>
    <source>
        <strain evidence="14">Irish</strain>
        <tissue evidence="14">Whole body</tissue>
    </source>
</reference>
<sequence length="402" mass="46372">MQRRAKKISEAMFRDWRQALHTPHIYRVVGNRTTSRIPNQFFILFIITIIFMLFMLFYARLPLMLSNNSLDTSRENKIIAQCIGHKYNTLYPITAPIKTASGITFKIAIISDLDLESKSSNEKNTWISIYKKGQLLWLPQSNHISISWSPDEIHLSSTLSMKGRGMELSELVTFDGNLTSFDDRTGLVYHIDHDKAYPWIILMDGNGKNQKGFKSEWATMKNQQLYVGSMGKEWTTASGEFIHNNPMWIKIISPCGHVQSVDWTGNFKKLRQAINIEFPGYMIHESGAWSDIHNRWFFLPRRCSRDQYNETRDETMSCNVLLIADENFNSIKVTSIDNPIKIRGFASFKFLPGSQDTIIIALKTEEYQGQTATYITAFTIDGKILLPDRKISQQKFEGFDFV</sequence>
<dbReference type="FunFam" id="2.120.10.100:FF:000001">
    <property type="entry name" value="Soluble calcium-activated nucleotidase 1"/>
    <property type="match status" value="1"/>
</dbReference>
<dbReference type="AlphaFoldDB" id="A0AA39FIJ2"/>
<dbReference type="GO" id="GO:0004050">
    <property type="term" value="F:apyrase activity"/>
    <property type="evidence" value="ECO:0007669"/>
    <property type="project" value="UniProtKB-EC"/>
</dbReference>
<feature type="binding site" evidence="12">
    <location>
        <position position="285"/>
    </location>
    <ligand>
        <name>Ca(2+)</name>
        <dbReference type="ChEBI" id="CHEBI:29108"/>
    </ligand>
</feature>
<protein>
    <recommendedName>
        <fullName evidence="11">Apyrase</fullName>
        <ecNumber evidence="2">3.6.1.5</ecNumber>
    </recommendedName>
</protein>
<evidence type="ECO:0000313" key="15">
    <source>
        <dbReference type="Proteomes" id="UP001168990"/>
    </source>
</evidence>
<feature type="binding site" evidence="12">
    <location>
        <position position="216"/>
    </location>
    <ligand>
        <name>Ca(2+)</name>
        <dbReference type="ChEBI" id="CHEBI:29108"/>
    </ligand>
</feature>
<feature type="transmembrane region" description="Helical" evidence="13">
    <location>
        <begin position="41"/>
        <end position="59"/>
    </location>
</feature>
<gene>
    <name evidence="14" type="ORF">PV328_010696</name>
</gene>
<evidence type="ECO:0000256" key="9">
    <source>
        <dbReference type="ARBA" id="ARBA00025738"/>
    </source>
</evidence>
<dbReference type="EC" id="3.6.1.5" evidence="2"/>
<comment type="catalytic activity">
    <reaction evidence="10">
        <text>a ribonucleoside 5'-triphosphate + 2 H2O = a ribonucleoside 5'-phosphate + 2 phosphate + 2 H(+)</text>
        <dbReference type="Rhea" id="RHEA:36795"/>
        <dbReference type="ChEBI" id="CHEBI:15377"/>
        <dbReference type="ChEBI" id="CHEBI:15378"/>
        <dbReference type="ChEBI" id="CHEBI:43474"/>
        <dbReference type="ChEBI" id="CHEBI:58043"/>
        <dbReference type="ChEBI" id="CHEBI:61557"/>
        <dbReference type="EC" id="3.6.1.5"/>
    </reaction>
    <physiologicalReaction direction="left-to-right" evidence="10">
        <dbReference type="Rhea" id="RHEA:36796"/>
    </physiologicalReaction>
</comment>
<keyword evidence="13" id="KW-1133">Transmembrane helix</keyword>
<name>A0AA39FIJ2_9HYME</name>
<evidence type="ECO:0000256" key="12">
    <source>
        <dbReference type="PIRSR" id="PIRSR609283-1"/>
    </source>
</evidence>
<dbReference type="Pfam" id="PF06079">
    <property type="entry name" value="Apyrase"/>
    <property type="match status" value="1"/>
</dbReference>
<dbReference type="GO" id="GO:0030166">
    <property type="term" value="P:proteoglycan biosynthetic process"/>
    <property type="evidence" value="ECO:0007669"/>
    <property type="project" value="TreeGrafter"/>
</dbReference>
<keyword evidence="6" id="KW-0378">Hydrolase</keyword>
<reference evidence="14" key="1">
    <citation type="journal article" date="2023" name="bioRxiv">
        <title>Scaffold-level genome assemblies of two parasitoid biocontrol wasps reveal the parthenogenesis mechanism and an associated novel virus.</title>
        <authorList>
            <person name="Inwood S."/>
            <person name="Skelly J."/>
            <person name="Guhlin J."/>
            <person name="Harrop T."/>
            <person name="Goldson S."/>
            <person name="Dearden P."/>
        </authorList>
    </citation>
    <scope>NUCLEOTIDE SEQUENCE</scope>
    <source>
        <strain evidence="14">Irish</strain>
        <tissue evidence="14">Whole body</tissue>
    </source>
</reference>
<keyword evidence="13" id="KW-0472">Membrane</keyword>
<evidence type="ECO:0000256" key="6">
    <source>
        <dbReference type="ARBA" id="ARBA00022801"/>
    </source>
</evidence>
<evidence type="ECO:0000256" key="3">
    <source>
        <dbReference type="ARBA" id="ARBA00022442"/>
    </source>
</evidence>
<dbReference type="SUPFAM" id="SSF101887">
    <property type="entry name" value="Apyrase"/>
    <property type="match status" value="1"/>
</dbReference>
<evidence type="ECO:0000256" key="5">
    <source>
        <dbReference type="ARBA" id="ARBA00022723"/>
    </source>
</evidence>
<dbReference type="EMBL" id="JAQQBS010000004">
    <property type="protein sequence ID" value="KAK0170091.1"/>
    <property type="molecule type" value="Genomic_DNA"/>
</dbReference>
<evidence type="ECO:0000256" key="7">
    <source>
        <dbReference type="ARBA" id="ARBA00022837"/>
    </source>
</evidence>
<dbReference type="InterPro" id="IPR009283">
    <property type="entry name" value="Apyrase"/>
</dbReference>
<keyword evidence="15" id="KW-1185">Reference proteome</keyword>
<keyword evidence="5 12" id="KW-0479">Metal-binding</keyword>
<dbReference type="PANTHER" id="PTHR13023:SF3">
    <property type="entry name" value="SOLUBLE CALCIUM-ACTIVATED NUCLEOTIDASE 1"/>
    <property type="match status" value="1"/>
</dbReference>
<evidence type="ECO:0000256" key="2">
    <source>
        <dbReference type="ARBA" id="ARBA00012148"/>
    </source>
</evidence>
<proteinExistence type="inferred from homology"/>
<comment type="caution">
    <text evidence="14">The sequence shown here is derived from an EMBL/GenBank/DDBJ whole genome shotgun (WGS) entry which is preliminary data.</text>
</comment>
<feature type="binding site" evidence="12">
    <location>
        <position position="346"/>
    </location>
    <ligand>
        <name>Ca(2+)</name>
        <dbReference type="ChEBI" id="CHEBI:29108"/>
    </ligand>
</feature>
<keyword evidence="13" id="KW-0812">Transmembrane</keyword>
<dbReference type="Proteomes" id="UP001168990">
    <property type="component" value="Unassembled WGS sequence"/>
</dbReference>
<dbReference type="GO" id="GO:0005509">
    <property type="term" value="F:calcium ion binding"/>
    <property type="evidence" value="ECO:0007669"/>
    <property type="project" value="InterPro"/>
</dbReference>
<feature type="binding site" evidence="12">
    <location>
        <position position="170"/>
    </location>
    <ligand>
        <name>Ca(2+)</name>
        <dbReference type="ChEBI" id="CHEBI:29108"/>
    </ligand>
</feature>
<dbReference type="GO" id="GO:0004382">
    <property type="term" value="F:GDP phosphatase activity"/>
    <property type="evidence" value="ECO:0007669"/>
    <property type="project" value="TreeGrafter"/>
</dbReference>
<evidence type="ECO:0000256" key="13">
    <source>
        <dbReference type="SAM" id="Phobius"/>
    </source>
</evidence>
<comment type="similarity">
    <text evidence="9">Belongs to the apyrase family.</text>
</comment>
<keyword evidence="3" id="KW-1201">Platelet aggregation inhibiting toxin</keyword>
<dbReference type="Gene3D" id="2.120.10.100">
    <property type="entry name" value="Apyrase"/>
    <property type="match status" value="1"/>
</dbReference>
<dbReference type="GO" id="GO:0090729">
    <property type="term" value="F:toxin activity"/>
    <property type="evidence" value="ECO:0007669"/>
    <property type="project" value="UniProtKB-KW"/>
</dbReference>
<evidence type="ECO:0000256" key="10">
    <source>
        <dbReference type="ARBA" id="ARBA00047297"/>
    </source>
</evidence>
<comment type="cofactor">
    <cofactor evidence="1 12">
        <name>Ca(2+)</name>
        <dbReference type="ChEBI" id="CHEBI:29108"/>
    </cofactor>
</comment>
<evidence type="ECO:0000256" key="1">
    <source>
        <dbReference type="ARBA" id="ARBA00001913"/>
    </source>
</evidence>
<feature type="binding site" evidence="12">
    <location>
        <position position="169"/>
    </location>
    <ligand>
        <name>Ca(2+)</name>
        <dbReference type="ChEBI" id="CHEBI:29108"/>
    </ligand>
</feature>
<keyword evidence="8" id="KW-1199">Hemostasis impairing toxin</keyword>
<evidence type="ECO:0000256" key="8">
    <source>
        <dbReference type="ARBA" id="ARBA00023240"/>
    </source>
</evidence>